<name>A0A512H4X9_9PROT</name>
<dbReference type="EMBL" id="BJZO01000010">
    <property type="protein sequence ID" value="GEO80503.1"/>
    <property type="molecule type" value="Genomic_DNA"/>
</dbReference>
<sequence length="341" mass="35813">MVDVSASAPPVPALDRAAGRWLVEAAARRYLSARRMRVRPFVDATFTFGASLDLHRAALGWDIARAPLNAVLAVPQVAVMGSAWALGQGGRLWAPAGRAGRWLGRVTLIVPTDVGRDLTFRLFRDFLELPYDDGPGRRATRDALAEEILADPALRAWIAAALAPVVARGDDPAFRARLDRTLASYVGSRAAAAELLNAFLCLGAGLATTHAVTPGTWGLSGALAGLITQKLAVATFPLGSGAGAAWHALVPAAVPGAVLAASAASVMGAAAVVGAFAGVITDPVQRRLGWHQRRLHRVVDALESDLLGPASRPLGLRDHYVARVFDLVDLLLAAHRLSLGR</sequence>
<organism evidence="1 2">
    <name type="scientific">Pararhodospirillum oryzae</name>
    <dbReference type="NCBI Taxonomy" id="478448"/>
    <lineage>
        <taxon>Bacteria</taxon>
        <taxon>Pseudomonadati</taxon>
        <taxon>Pseudomonadota</taxon>
        <taxon>Alphaproteobacteria</taxon>
        <taxon>Rhodospirillales</taxon>
        <taxon>Rhodospirillaceae</taxon>
        <taxon>Pararhodospirillum</taxon>
    </lineage>
</organism>
<dbReference type="RefSeq" id="WP_246135375.1">
    <property type="nucleotide sequence ID" value="NZ_BJZO01000010.1"/>
</dbReference>
<evidence type="ECO:0000313" key="2">
    <source>
        <dbReference type="Proteomes" id="UP000321567"/>
    </source>
</evidence>
<protein>
    <submittedName>
        <fullName evidence="1">Uncharacterized protein</fullName>
    </submittedName>
</protein>
<dbReference type="Pfam" id="PF20340">
    <property type="entry name" value="DUF6635"/>
    <property type="match status" value="2"/>
</dbReference>
<dbReference type="Proteomes" id="UP000321567">
    <property type="component" value="Unassembled WGS sequence"/>
</dbReference>
<dbReference type="InterPro" id="IPR046575">
    <property type="entry name" value="DUF6635"/>
</dbReference>
<reference evidence="1 2" key="1">
    <citation type="submission" date="2019-07" db="EMBL/GenBank/DDBJ databases">
        <title>Whole genome shotgun sequence of Rhodospirillum oryzae NBRC 107573.</title>
        <authorList>
            <person name="Hosoyama A."/>
            <person name="Uohara A."/>
            <person name="Ohji S."/>
            <person name="Ichikawa N."/>
        </authorList>
    </citation>
    <scope>NUCLEOTIDE SEQUENCE [LARGE SCALE GENOMIC DNA]</scope>
    <source>
        <strain evidence="1 2">NBRC 107573</strain>
    </source>
</reference>
<evidence type="ECO:0000313" key="1">
    <source>
        <dbReference type="EMBL" id="GEO80503.1"/>
    </source>
</evidence>
<comment type="caution">
    <text evidence="1">The sequence shown here is derived from an EMBL/GenBank/DDBJ whole genome shotgun (WGS) entry which is preliminary data.</text>
</comment>
<accession>A0A512H4X9</accession>
<dbReference type="AlphaFoldDB" id="A0A512H4X9"/>
<keyword evidence="2" id="KW-1185">Reference proteome</keyword>
<gene>
    <name evidence="1" type="ORF">ROR02_06340</name>
</gene>
<proteinExistence type="predicted"/>